<evidence type="ECO:0000313" key="1">
    <source>
        <dbReference type="EMBL" id="BDE07878.1"/>
    </source>
</evidence>
<protein>
    <submittedName>
        <fullName evidence="1">Uncharacterized protein</fullName>
    </submittedName>
</protein>
<reference evidence="1 2" key="1">
    <citation type="journal article" date="2022" name="ISME Commun">
        <title>Vulcanimicrobium alpinus gen. nov. sp. nov., the first cultivated representative of the candidate phylum 'Eremiobacterota', is a metabolically versatile aerobic anoxygenic phototroph.</title>
        <authorList>
            <person name="Yabe S."/>
            <person name="Muto K."/>
            <person name="Abe K."/>
            <person name="Yokota A."/>
            <person name="Staudigel H."/>
            <person name="Tebo B.M."/>
        </authorList>
    </citation>
    <scope>NUCLEOTIDE SEQUENCE [LARGE SCALE GENOMIC DNA]</scope>
    <source>
        <strain evidence="1 2">WC8-2</strain>
    </source>
</reference>
<dbReference type="AlphaFoldDB" id="A0AAN1XYT7"/>
<dbReference type="KEGG" id="vab:WPS_31540"/>
<gene>
    <name evidence="1" type="ORF">WPS_31540</name>
</gene>
<organism evidence="1 2">
    <name type="scientific">Vulcanimicrobium alpinum</name>
    <dbReference type="NCBI Taxonomy" id="3016050"/>
    <lineage>
        <taxon>Bacteria</taxon>
        <taxon>Bacillati</taxon>
        <taxon>Vulcanimicrobiota</taxon>
        <taxon>Vulcanimicrobiia</taxon>
        <taxon>Vulcanimicrobiales</taxon>
        <taxon>Vulcanimicrobiaceae</taxon>
        <taxon>Vulcanimicrobium</taxon>
    </lineage>
</organism>
<keyword evidence="2" id="KW-1185">Reference proteome</keyword>
<proteinExistence type="predicted"/>
<name>A0AAN1XYT7_UNVUL</name>
<accession>A0AAN1XYT7</accession>
<dbReference type="EMBL" id="AP025523">
    <property type="protein sequence ID" value="BDE07878.1"/>
    <property type="molecule type" value="Genomic_DNA"/>
</dbReference>
<sequence length="108" mass="11693">MLLGGFEDAVFLVLTAGAPQSGIEERLLHPRVQRQRVADPRREGAAFARSRTVAERALKECAYLFVVAVNEAQRVGRILRAAVVAAATENLTDSISNVHTAPRRGVAD</sequence>
<evidence type="ECO:0000313" key="2">
    <source>
        <dbReference type="Proteomes" id="UP001317532"/>
    </source>
</evidence>
<dbReference type="Proteomes" id="UP001317532">
    <property type="component" value="Chromosome"/>
</dbReference>